<keyword evidence="1" id="KW-0479">Metal-binding</keyword>
<dbReference type="InterPro" id="IPR002227">
    <property type="entry name" value="Tyrosinase_Cu-bd"/>
</dbReference>
<dbReference type="Gene3D" id="1.10.1280.10">
    <property type="entry name" value="Di-copper center containing domain from catechol oxidase"/>
    <property type="match status" value="1"/>
</dbReference>
<dbReference type="Proteomes" id="UP000829685">
    <property type="component" value="Unassembled WGS sequence"/>
</dbReference>
<dbReference type="SUPFAM" id="SSF48056">
    <property type="entry name" value="Di-copper centre-containing domain"/>
    <property type="match status" value="1"/>
</dbReference>
<sequence>MRSSILVAAAAVSVSGSVLPRASFGGAPNLILPDSEFRTFEIVSLDEAKAGKDLEILGLPQSQNDTADKVQLTATATTAESEACSANPSIHVEWHRASSSQRQGFIDAVKCLLNKPASGNFPPATNRYEDLVRLHQEFMSDVHRNAKFLVWHRYYLWTFEQVLRDECGFAGPMVWWDETLDSGRFGQSEVFSPSYFGSLPAPDQNGNAVCVNDGAFAGLVLNIGPQESNRPHCLSRAGDEGLSAQINDDYVDLCNERTSFAEFANCLEFGTHGLGHNAIGGRNGVMADVWASPSDPTFWLHHSFVDHTWELWQSLDAAIRTQSIGGIDANGNPLTLDTVLTVGGIRPDVPVRAVVNTLSGVSIGGVPFCFKYDS</sequence>
<dbReference type="AlphaFoldDB" id="A0A9P9WAZ0"/>
<evidence type="ECO:0000259" key="3">
    <source>
        <dbReference type="PROSITE" id="PS00498"/>
    </source>
</evidence>
<dbReference type="PROSITE" id="PS00498">
    <property type="entry name" value="TYROSINASE_2"/>
    <property type="match status" value="1"/>
</dbReference>
<evidence type="ECO:0000259" key="2">
    <source>
        <dbReference type="PROSITE" id="PS00497"/>
    </source>
</evidence>
<reference evidence="4" key="1">
    <citation type="submission" date="2021-03" db="EMBL/GenBank/DDBJ databases">
        <title>Revisited historic fungal species revealed as producer of novel bioactive compounds through whole genome sequencing and comparative genomics.</title>
        <authorList>
            <person name="Vignolle G.A."/>
            <person name="Hochenegger N."/>
            <person name="Mach R.L."/>
            <person name="Mach-Aigner A.R."/>
            <person name="Javad Rahimi M."/>
            <person name="Salim K.A."/>
            <person name="Chan C.M."/>
            <person name="Lim L.B.L."/>
            <person name="Cai F."/>
            <person name="Druzhinina I.S."/>
            <person name="U'Ren J.M."/>
            <person name="Derntl C."/>
        </authorList>
    </citation>
    <scope>NUCLEOTIDE SEQUENCE</scope>
    <source>
        <strain evidence="4">TUCIM 5799</strain>
    </source>
</reference>
<dbReference type="Pfam" id="PF00264">
    <property type="entry name" value="Tyrosinase"/>
    <property type="match status" value="1"/>
</dbReference>
<dbReference type="GO" id="GO:0046872">
    <property type="term" value="F:metal ion binding"/>
    <property type="evidence" value="ECO:0007669"/>
    <property type="project" value="UniProtKB-KW"/>
</dbReference>
<feature type="domain" description="Tyrosinase copper-binding" evidence="2">
    <location>
        <begin position="143"/>
        <end position="160"/>
    </location>
</feature>
<keyword evidence="5" id="KW-1185">Reference proteome</keyword>
<dbReference type="GO" id="GO:0016491">
    <property type="term" value="F:oxidoreductase activity"/>
    <property type="evidence" value="ECO:0007669"/>
    <property type="project" value="InterPro"/>
</dbReference>
<accession>A0A9P9WAZ0</accession>
<evidence type="ECO:0000313" key="5">
    <source>
        <dbReference type="Proteomes" id="UP000829685"/>
    </source>
</evidence>
<protein>
    <recommendedName>
        <fullName evidence="2 3">Tyrosinase copper-binding domain-containing protein</fullName>
    </recommendedName>
</protein>
<dbReference type="PANTHER" id="PTHR11474">
    <property type="entry name" value="TYROSINASE FAMILY MEMBER"/>
    <property type="match status" value="1"/>
</dbReference>
<gene>
    <name evidence="4" type="ORF">JX265_012399</name>
</gene>
<proteinExistence type="predicted"/>
<evidence type="ECO:0000313" key="4">
    <source>
        <dbReference type="EMBL" id="KAI1855044.1"/>
    </source>
</evidence>
<evidence type="ECO:0000256" key="1">
    <source>
        <dbReference type="ARBA" id="ARBA00022723"/>
    </source>
</evidence>
<organism evidence="4 5">
    <name type="scientific">Neoarthrinium moseri</name>
    <dbReference type="NCBI Taxonomy" id="1658444"/>
    <lineage>
        <taxon>Eukaryota</taxon>
        <taxon>Fungi</taxon>
        <taxon>Dikarya</taxon>
        <taxon>Ascomycota</taxon>
        <taxon>Pezizomycotina</taxon>
        <taxon>Sordariomycetes</taxon>
        <taxon>Xylariomycetidae</taxon>
        <taxon>Amphisphaeriales</taxon>
        <taxon>Apiosporaceae</taxon>
        <taxon>Neoarthrinium</taxon>
    </lineage>
</organism>
<dbReference type="PRINTS" id="PR00092">
    <property type="entry name" value="TYROSINASE"/>
</dbReference>
<dbReference type="InterPro" id="IPR050316">
    <property type="entry name" value="Tyrosinase/Hemocyanin"/>
</dbReference>
<comment type="caution">
    <text evidence="4">The sequence shown here is derived from an EMBL/GenBank/DDBJ whole genome shotgun (WGS) entry which is preliminary data.</text>
</comment>
<dbReference type="InterPro" id="IPR008922">
    <property type="entry name" value="Di-copper_centre_dom_sf"/>
</dbReference>
<name>A0A9P9WAZ0_9PEZI</name>
<dbReference type="EMBL" id="JAFIMR010000052">
    <property type="protein sequence ID" value="KAI1855044.1"/>
    <property type="molecule type" value="Genomic_DNA"/>
</dbReference>
<feature type="domain" description="Tyrosinase copper-binding" evidence="3">
    <location>
        <begin position="295"/>
        <end position="306"/>
    </location>
</feature>
<dbReference type="PROSITE" id="PS00497">
    <property type="entry name" value="TYROSINASE_1"/>
    <property type="match status" value="1"/>
</dbReference>
<dbReference type="PANTHER" id="PTHR11474:SF116">
    <property type="entry name" value="TYROSINASE"/>
    <property type="match status" value="1"/>
</dbReference>